<evidence type="ECO:0000256" key="6">
    <source>
        <dbReference type="ARBA" id="ARBA00023136"/>
    </source>
</evidence>
<evidence type="ECO:0000256" key="5">
    <source>
        <dbReference type="ARBA" id="ARBA00022989"/>
    </source>
</evidence>
<feature type="transmembrane region" description="Helical" evidence="8">
    <location>
        <begin position="594"/>
        <end position="614"/>
    </location>
</feature>
<protein>
    <recommendedName>
        <fullName evidence="8">Auxin efflux carrier component</fullName>
    </recommendedName>
</protein>
<gene>
    <name evidence="10" type="ORF">CFOL_v3_03247</name>
</gene>
<feature type="region of interest" description="Disordered" evidence="9">
    <location>
        <begin position="265"/>
        <end position="293"/>
    </location>
</feature>
<keyword evidence="7 8" id="KW-0927">Auxin signaling pathway</keyword>
<dbReference type="GO" id="GO:0009734">
    <property type="term" value="P:auxin-activated signaling pathway"/>
    <property type="evidence" value="ECO:0007669"/>
    <property type="project" value="UniProtKB-UniRule"/>
</dbReference>
<dbReference type="STRING" id="3775.A0A1Q3AVE7"/>
<feature type="transmembrane region" description="Helical" evidence="8">
    <location>
        <begin position="104"/>
        <end position="126"/>
    </location>
</feature>
<keyword evidence="4 8" id="KW-0812">Transmembrane</keyword>
<evidence type="ECO:0000256" key="8">
    <source>
        <dbReference type="RuleBase" id="RU362108"/>
    </source>
</evidence>
<keyword evidence="6 8" id="KW-0472">Membrane</keyword>
<dbReference type="GO" id="GO:0009926">
    <property type="term" value="P:auxin polar transport"/>
    <property type="evidence" value="ECO:0007669"/>
    <property type="project" value="TreeGrafter"/>
</dbReference>
<feature type="transmembrane region" description="Helical" evidence="8">
    <location>
        <begin position="534"/>
        <end position="555"/>
    </location>
</feature>
<evidence type="ECO:0000256" key="7">
    <source>
        <dbReference type="ARBA" id="ARBA00023294"/>
    </source>
</evidence>
<proteinExistence type="inferred from homology"/>
<evidence type="ECO:0000313" key="10">
    <source>
        <dbReference type="EMBL" id="GAV59716.1"/>
    </source>
</evidence>
<comment type="caution">
    <text evidence="8">Lacks conserved residue(s) required for the propagation of feature annotation.</text>
</comment>
<dbReference type="AlphaFoldDB" id="A0A1Q3AVE7"/>
<dbReference type="OrthoDB" id="1868374at2759"/>
<evidence type="ECO:0000313" key="11">
    <source>
        <dbReference type="Proteomes" id="UP000187406"/>
    </source>
</evidence>
<keyword evidence="3 8" id="KW-0813">Transport</keyword>
<keyword evidence="11" id="KW-1185">Reference proteome</keyword>
<feature type="region of interest" description="Disordered" evidence="9">
    <location>
        <begin position="319"/>
        <end position="343"/>
    </location>
</feature>
<dbReference type="GO" id="GO:0010329">
    <property type="term" value="F:auxin efflux transmembrane transporter activity"/>
    <property type="evidence" value="ECO:0007669"/>
    <property type="project" value="TreeGrafter"/>
</dbReference>
<comment type="function">
    <text evidence="8">May act as a component of the auxin efflux carrier.</text>
</comment>
<dbReference type="EMBL" id="BDDD01000122">
    <property type="protein sequence ID" value="GAV59716.1"/>
    <property type="molecule type" value="Genomic_DNA"/>
</dbReference>
<dbReference type="PANTHER" id="PTHR31752">
    <property type="entry name" value="AUXIN EFFLUX CARRIER COMPONENT 1B-RELATED"/>
    <property type="match status" value="1"/>
</dbReference>
<accession>A0A1Q3AVE7</accession>
<feature type="transmembrane region" description="Helical" evidence="8">
    <location>
        <begin position="71"/>
        <end position="92"/>
    </location>
</feature>
<dbReference type="InterPro" id="IPR051107">
    <property type="entry name" value="Auxin_Efflux_Carrier"/>
</dbReference>
<reference evidence="11" key="1">
    <citation type="submission" date="2016-04" db="EMBL/GenBank/DDBJ databases">
        <title>Cephalotus genome sequencing.</title>
        <authorList>
            <person name="Fukushima K."/>
            <person name="Hasebe M."/>
            <person name="Fang X."/>
        </authorList>
    </citation>
    <scope>NUCLEOTIDE SEQUENCE [LARGE SCALE GENOMIC DNA]</scope>
    <source>
        <strain evidence="11">cv. St1</strain>
    </source>
</reference>
<evidence type="ECO:0000256" key="3">
    <source>
        <dbReference type="ARBA" id="ARBA00022448"/>
    </source>
</evidence>
<keyword evidence="5 8" id="KW-1133">Transmembrane helix</keyword>
<dbReference type="InParanoid" id="A0A1Q3AVE7"/>
<evidence type="ECO:0000256" key="9">
    <source>
        <dbReference type="SAM" id="MobiDB-lite"/>
    </source>
</evidence>
<evidence type="ECO:0000256" key="2">
    <source>
        <dbReference type="ARBA" id="ARBA00009177"/>
    </source>
</evidence>
<feature type="transmembrane region" description="Helical" evidence="8">
    <location>
        <begin position="473"/>
        <end position="491"/>
    </location>
</feature>
<feature type="transmembrane region" description="Helical" evidence="8">
    <location>
        <begin position="40"/>
        <end position="59"/>
    </location>
</feature>
<dbReference type="GO" id="GO:0005886">
    <property type="term" value="C:plasma membrane"/>
    <property type="evidence" value="ECO:0007669"/>
    <property type="project" value="TreeGrafter"/>
</dbReference>
<dbReference type="InterPro" id="IPR004776">
    <property type="entry name" value="Mem_transp_PIN-like"/>
</dbReference>
<feature type="transmembrane region" description="Helical" evidence="8">
    <location>
        <begin position="503"/>
        <end position="522"/>
    </location>
</feature>
<comment type="caution">
    <text evidence="10">The sequence shown here is derived from an EMBL/GenBank/DDBJ whole genome shotgun (WGS) entry which is preliminary data.</text>
</comment>
<feature type="transmembrane region" description="Helical" evidence="8">
    <location>
        <begin position="6"/>
        <end position="28"/>
    </location>
</feature>
<sequence>MINGKQIYDVIAAIVPLYVAMILAYGSVRWWKIFSPEQCAGINRFVAVFAVPLLSFHFISGNDIYAMDFQFIAADSLQKVAIFFALVLWQVLSKRASLEWMITLFSLSTLPNTLVMGIPLMTSMYGDYSATLIVQIVVMQSVVWYTLLLIMFEFRGAKLLIAEQFPGTAGSITSFRVDSDVVSLNGREPLQTDAEIGDDGKLHVTIRRSTASSMVSSFNRSHGYNSLTSMTPRASNLTGVEIYSVESSREPTPRASSFNQSDFYTLSASKGTSPKHPLQPSRGATPRTSNFEEEMLKVTKTKGGRSMSSELLFNNGMVSPYPPPNPMLSGSKSGGSKKKEGVGATPNKELHMFVWSSSASPVSEGNLRHGVVNRATSTDFGAIDSSKVALQHEISASKAVNELMENMTPARKMSGDRDLEMEEASKFPPDGAPYCSPKKMDMGDNGSPMPPASVMIRLILIMVWRKLIRNPNTYGSLVGLIWSLIAFKLHIKMPKIVSGSIEILSDAGLGMAMFSLGLFMALQPKMIACGKSVAAFSMVVRFLTGPAVIAATAIAVGIRGELLRVAIVQAALPQGIVPFVFAKEYDIHADVLSTAVIFGMVIALPITIVYYVLLGI</sequence>
<evidence type="ECO:0000256" key="1">
    <source>
        <dbReference type="ARBA" id="ARBA00004141"/>
    </source>
</evidence>
<dbReference type="Proteomes" id="UP000187406">
    <property type="component" value="Unassembled WGS sequence"/>
</dbReference>
<dbReference type="PANTHER" id="PTHR31752:SF4">
    <property type="entry name" value="AUXIN EFFLUX CARRIER COMPONENT 2"/>
    <property type="match status" value="1"/>
</dbReference>
<evidence type="ECO:0000256" key="4">
    <source>
        <dbReference type="ARBA" id="ARBA00022692"/>
    </source>
</evidence>
<comment type="subcellular location">
    <subcellularLocation>
        <location evidence="1 8">Membrane</location>
        <topology evidence="1 8">Multi-pass membrane protein</topology>
    </subcellularLocation>
</comment>
<dbReference type="GO" id="GO:0005783">
    <property type="term" value="C:endoplasmic reticulum"/>
    <property type="evidence" value="ECO:0007669"/>
    <property type="project" value="TreeGrafter"/>
</dbReference>
<comment type="similarity">
    <text evidence="2 8">Belongs to the auxin efflux carrier (TC 2.A.69.1) family.</text>
</comment>
<feature type="transmembrane region" description="Helical" evidence="8">
    <location>
        <begin position="132"/>
        <end position="152"/>
    </location>
</feature>
<organism evidence="10 11">
    <name type="scientific">Cephalotus follicularis</name>
    <name type="common">Albany pitcher plant</name>
    <dbReference type="NCBI Taxonomy" id="3775"/>
    <lineage>
        <taxon>Eukaryota</taxon>
        <taxon>Viridiplantae</taxon>
        <taxon>Streptophyta</taxon>
        <taxon>Embryophyta</taxon>
        <taxon>Tracheophyta</taxon>
        <taxon>Spermatophyta</taxon>
        <taxon>Magnoliopsida</taxon>
        <taxon>eudicotyledons</taxon>
        <taxon>Gunneridae</taxon>
        <taxon>Pentapetalae</taxon>
        <taxon>rosids</taxon>
        <taxon>fabids</taxon>
        <taxon>Oxalidales</taxon>
        <taxon>Cephalotaceae</taxon>
        <taxon>Cephalotus</taxon>
    </lineage>
</organism>
<dbReference type="InterPro" id="IPR014024">
    <property type="entry name" value="Auxin_eff_plant"/>
</dbReference>
<dbReference type="Pfam" id="PF03547">
    <property type="entry name" value="Mem_trans"/>
    <property type="match status" value="1"/>
</dbReference>
<name>A0A1Q3AVE7_CEPFO</name>
<dbReference type="NCBIfam" id="TIGR00946">
    <property type="entry name" value="2a69"/>
    <property type="match status" value="1"/>
</dbReference>